<organism evidence="11 12">
    <name type="scientific">Photobacterium frigidiphilum</name>
    <dbReference type="NCBI Taxonomy" id="264736"/>
    <lineage>
        <taxon>Bacteria</taxon>
        <taxon>Pseudomonadati</taxon>
        <taxon>Pseudomonadota</taxon>
        <taxon>Gammaproteobacteria</taxon>
        <taxon>Vibrionales</taxon>
        <taxon>Vibrionaceae</taxon>
        <taxon>Photobacterium</taxon>
    </lineage>
</organism>
<dbReference type="Pfam" id="PF02578">
    <property type="entry name" value="Cu-oxidase_4"/>
    <property type="match status" value="1"/>
</dbReference>
<keyword evidence="6" id="KW-0862">Zinc</keyword>
<evidence type="ECO:0000313" key="12">
    <source>
        <dbReference type="Proteomes" id="UP000240987"/>
    </source>
</evidence>
<comment type="catalytic activity">
    <reaction evidence="8">
        <text>adenosine + phosphate = alpha-D-ribose 1-phosphate + adenine</text>
        <dbReference type="Rhea" id="RHEA:27642"/>
        <dbReference type="ChEBI" id="CHEBI:16335"/>
        <dbReference type="ChEBI" id="CHEBI:16708"/>
        <dbReference type="ChEBI" id="CHEBI:43474"/>
        <dbReference type="ChEBI" id="CHEBI:57720"/>
        <dbReference type="EC" id="2.4.2.1"/>
    </reaction>
    <physiologicalReaction direction="left-to-right" evidence="8">
        <dbReference type="Rhea" id="RHEA:27643"/>
    </physiologicalReaction>
</comment>
<dbReference type="InterPro" id="IPR011324">
    <property type="entry name" value="Cytotoxic_necrot_fac-like_cat"/>
</dbReference>
<dbReference type="CDD" id="cd16833">
    <property type="entry name" value="YfiH"/>
    <property type="match status" value="1"/>
</dbReference>
<keyword evidence="3" id="KW-0808">Transferase</keyword>
<keyword evidence="5" id="KW-0378">Hydrolase</keyword>
<dbReference type="OrthoDB" id="4279at2"/>
<dbReference type="EMBL" id="PYMJ01000025">
    <property type="protein sequence ID" value="PSU45960.1"/>
    <property type="molecule type" value="Genomic_DNA"/>
</dbReference>
<evidence type="ECO:0000313" key="11">
    <source>
        <dbReference type="EMBL" id="PSU45960.1"/>
    </source>
</evidence>
<dbReference type="PANTHER" id="PTHR30616:SF2">
    <property type="entry name" value="PURINE NUCLEOSIDE PHOSPHORYLASE LACC1"/>
    <property type="match status" value="1"/>
</dbReference>
<dbReference type="GO" id="GO:0017061">
    <property type="term" value="F:S-methyl-5-thioadenosine phosphorylase activity"/>
    <property type="evidence" value="ECO:0007669"/>
    <property type="project" value="UniProtKB-EC"/>
</dbReference>
<evidence type="ECO:0000256" key="2">
    <source>
        <dbReference type="ARBA" id="ARBA00007353"/>
    </source>
</evidence>
<evidence type="ECO:0000256" key="5">
    <source>
        <dbReference type="ARBA" id="ARBA00022801"/>
    </source>
</evidence>
<evidence type="ECO:0000256" key="1">
    <source>
        <dbReference type="ARBA" id="ARBA00000553"/>
    </source>
</evidence>
<evidence type="ECO:0000256" key="8">
    <source>
        <dbReference type="ARBA" id="ARBA00048968"/>
    </source>
</evidence>
<sequence>MLITPDWPAPKRVKAVSTTRKGGVSLAPYDGLNLGLHVGDDTERVQQNRSLLQRELGLVQVPAWLNQIHSSKVIDLKKPLTALIDADGSYSREPGLACVIMTADCLPVLLCDKDGTQVAAVHAGWRGLAGGIIEAALDKFSVPANEIMAWLGPAIGPTAFEVGGEVRQQFMAVDPQAKLAFTPQTKVVDGQSGNDKWLANIYLLATQRLQQYGITQVYGGDHCTVNEPELFYSYRREPITGRQASLIWLD</sequence>
<dbReference type="InterPro" id="IPR003730">
    <property type="entry name" value="Cu_polyphenol_OxRdtase"/>
</dbReference>
<evidence type="ECO:0000256" key="3">
    <source>
        <dbReference type="ARBA" id="ARBA00022679"/>
    </source>
</evidence>
<evidence type="ECO:0000256" key="9">
    <source>
        <dbReference type="ARBA" id="ARBA00049893"/>
    </source>
</evidence>
<evidence type="ECO:0000256" key="10">
    <source>
        <dbReference type="RuleBase" id="RU361274"/>
    </source>
</evidence>
<dbReference type="PANTHER" id="PTHR30616">
    <property type="entry name" value="UNCHARACTERIZED PROTEIN YFIH"/>
    <property type="match status" value="1"/>
</dbReference>
<comment type="catalytic activity">
    <reaction evidence="1">
        <text>inosine + phosphate = alpha-D-ribose 1-phosphate + hypoxanthine</text>
        <dbReference type="Rhea" id="RHEA:27646"/>
        <dbReference type="ChEBI" id="CHEBI:17368"/>
        <dbReference type="ChEBI" id="CHEBI:17596"/>
        <dbReference type="ChEBI" id="CHEBI:43474"/>
        <dbReference type="ChEBI" id="CHEBI:57720"/>
        <dbReference type="EC" id="2.4.2.1"/>
    </reaction>
    <physiologicalReaction direction="left-to-right" evidence="1">
        <dbReference type="Rhea" id="RHEA:27647"/>
    </physiologicalReaction>
</comment>
<evidence type="ECO:0000256" key="7">
    <source>
        <dbReference type="ARBA" id="ARBA00047989"/>
    </source>
</evidence>
<evidence type="ECO:0000256" key="6">
    <source>
        <dbReference type="ARBA" id="ARBA00022833"/>
    </source>
</evidence>
<dbReference type="GO" id="GO:0005507">
    <property type="term" value="F:copper ion binding"/>
    <property type="evidence" value="ECO:0007669"/>
    <property type="project" value="TreeGrafter"/>
</dbReference>
<comment type="caution">
    <text evidence="11">The sequence shown here is derived from an EMBL/GenBank/DDBJ whole genome shotgun (WGS) entry which is preliminary data.</text>
</comment>
<dbReference type="Proteomes" id="UP000240987">
    <property type="component" value="Unassembled WGS sequence"/>
</dbReference>
<evidence type="ECO:0000256" key="4">
    <source>
        <dbReference type="ARBA" id="ARBA00022723"/>
    </source>
</evidence>
<comment type="similarity">
    <text evidence="2 10">Belongs to the purine nucleoside phosphorylase YfiH/LACC1 family.</text>
</comment>
<gene>
    <name evidence="11" type="primary">pgeF</name>
    <name evidence="11" type="ORF">C9J12_19980</name>
</gene>
<keyword evidence="12" id="KW-1185">Reference proteome</keyword>
<dbReference type="InterPro" id="IPR038371">
    <property type="entry name" value="Cu_polyphenol_OxRdtase_sf"/>
</dbReference>
<accession>A0A2T3JAR7</accession>
<protein>
    <recommendedName>
        <fullName evidence="10">Purine nucleoside phosphorylase</fullName>
    </recommendedName>
</protein>
<comment type="catalytic activity">
    <reaction evidence="9">
        <text>S-methyl-5'-thioadenosine + phosphate = 5-(methylsulfanyl)-alpha-D-ribose 1-phosphate + adenine</text>
        <dbReference type="Rhea" id="RHEA:11852"/>
        <dbReference type="ChEBI" id="CHEBI:16708"/>
        <dbReference type="ChEBI" id="CHEBI:17509"/>
        <dbReference type="ChEBI" id="CHEBI:43474"/>
        <dbReference type="ChEBI" id="CHEBI:58533"/>
        <dbReference type="EC" id="2.4.2.28"/>
    </reaction>
    <physiologicalReaction direction="left-to-right" evidence="9">
        <dbReference type="Rhea" id="RHEA:11853"/>
    </physiologicalReaction>
</comment>
<comment type="catalytic activity">
    <reaction evidence="7">
        <text>adenosine + H2O + H(+) = inosine + NH4(+)</text>
        <dbReference type="Rhea" id="RHEA:24408"/>
        <dbReference type="ChEBI" id="CHEBI:15377"/>
        <dbReference type="ChEBI" id="CHEBI:15378"/>
        <dbReference type="ChEBI" id="CHEBI:16335"/>
        <dbReference type="ChEBI" id="CHEBI:17596"/>
        <dbReference type="ChEBI" id="CHEBI:28938"/>
        <dbReference type="EC" id="3.5.4.4"/>
    </reaction>
    <physiologicalReaction direction="left-to-right" evidence="7">
        <dbReference type="Rhea" id="RHEA:24409"/>
    </physiologicalReaction>
</comment>
<keyword evidence="4" id="KW-0479">Metal-binding</keyword>
<name>A0A2T3JAR7_9GAMM</name>
<dbReference type="Gene3D" id="3.60.140.10">
    <property type="entry name" value="CNF1/YfiH-like putative cysteine hydrolases"/>
    <property type="match status" value="1"/>
</dbReference>
<dbReference type="RefSeq" id="WP_107244318.1">
    <property type="nucleotide sequence ID" value="NZ_PYMJ01000025.1"/>
</dbReference>
<dbReference type="GO" id="GO:0016787">
    <property type="term" value="F:hydrolase activity"/>
    <property type="evidence" value="ECO:0007669"/>
    <property type="project" value="UniProtKB-KW"/>
</dbReference>
<dbReference type="NCBIfam" id="TIGR00726">
    <property type="entry name" value="peptidoglycan editing factor PgeF"/>
    <property type="match status" value="1"/>
</dbReference>
<dbReference type="AlphaFoldDB" id="A0A2T3JAR7"/>
<reference evidence="11 12" key="1">
    <citation type="submission" date="2018-01" db="EMBL/GenBank/DDBJ databases">
        <title>Whole genome sequencing of Histamine producing bacteria.</title>
        <authorList>
            <person name="Butler K."/>
        </authorList>
    </citation>
    <scope>NUCLEOTIDE SEQUENCE [LARGE SCALE GENOMIC DNA]</scope>
    <source>
        <strain evidence="11 12">JCM 12947</strain>
    </source>
</reference>
<proteinExistence type="inferred from homology"/>
<dbReference type="SUPFAM" id="SSF64438">
    <property type="entry name" value="CNF1/YfiH-like putative cysteine hydrolases"/>
    <property type="match status" value="1"/>
</dbReference>